<dbReference type="PROSITE" id="PS51257">
    <property type="entry name" value="PROKAR_LIPOPROTEIN"/>
    <property type="match status" value="1"/>
</dbReference>
<proteinExistence type="predicted"/>
<organism evidence="1 2">
    <name type="scientific">Noviherbaspirillum aridicola</name>
    <dbReference type="NCBI Taxonomy" id="2849687"/>
    <lineage>
        <taxon>Bacteria</taxon>
        <taxon>Pseudomonadati</taxon>
        <taxon>Pseudomonadota</taxon>
        <taxon>Betaproteobacteria</taxon>
        <taxon>Burkholderiales</taxon>
        <taxon>Oxalobacteraceae</taxon>
        <taxon>Noviherbaspirillum</taxon>
    </lineage>
</organism>
<name>A0ABQ4QAJ6_9BURK</name>
<protein>
    <recommendedName>
        <fullName evidence="3">Lipoprotein</fullName>
    </recommendedName>
</protein>
<evidence type="ECO:0008006" key="3">
    <source>
        <dbReference type="Google" id="ProtNLM"/>
    </source>
</evidence>
<evidence type="ECO:0000313" key="1">
    <source>
        <dbReference type="EMBL" id="GIZ53704.1"/>
    </source>
</evidence>
<dbReference type="EMBL" id="BPMK01000019">
    <property type="protein sequence ID" value="GIZ53704.1"/>
    <property type="molecule type" value="Genomic_DNA"/>
</dbReference>
<dbReference type="RefSeq" id="WP_220810114.1">
    <property type="nucleotide sequence ID" value="NZ_BPMK01000019.1"/>
</dbReference>
<accession>A0ABQ4QAJ6</accession>
<gene>
    <name evidence="1" type="ORF">NCCP691_37180</name>
</gene>
<sequence>MAKILVQIGTAAFFAAGLAGCDVDKTQEGSVNLPKYNVEKTQEGSARMPEYDVKTPDVAVNSKEKKVEVPTVKKEERTVRVPDVDVTPADKK</sequence>
<dbReference type="Proteomes" id="UP000887222">
    <property type="component" value="Unassembled WGS sequence"/>
</dbReference>
<reference evidence="1 2" key="1">
    <citation type="journal article" date="2022" name="Int. J. Syst. Evol. Microbiol.">
        <title>Noviherbaspirillum aridicola sp. nov., isolated from an arid soil in Pakistan.</title>
        <authorList>
            <person name="Khan I.U."/>
            <person name="Saqib M."/>
            <person name="Amin A."/>
            <person name="Hussain F."/>
            <person name="Li L."/>
            <person name="Liu Y.H."/>
            <person name="Fang B.Z."/>
            <person name="Ahmed I."/>
            <person name="Li W.J."/>
        </authorList>
    </citation>
    <scope>NUCLEOTIDE SEQUENCE [LARGE SCALE GENOMIC DNA]</scope>
    <source>
        <strain evidence="1 2">NCCP-691</strain>
    </source>
</reference>
<keyword evidence="2" id="KW-1185">Reference proteome</keyword>
<evidence type="ECO:0000313" key="2">
    <source>
        <dbReference type="Proteomes" id="UP000887222"/>
    </source>
</evidence>
<comment type="caution">
    <text evidence="1">The sequence shown here is derived from an EMBL/GenBank/DDBJ whole genome shotgun (WGS) entry which is preliminary data.</text>
</comment>